<sequence length="105" mass="11208">MAKNLTGTLQIVTANRLRDGSVVFLTQTAEWTSDIRRAAVARDGEAATRLLGIGTVAAAESRVVDPYLTAVTGEGDDIMPVSLRERIRAQGLTFAAISADATRYL</sequence>
<dbReference type="InterPro" id="IPR021270">
    <property type="entry name" value="DUF2849"/>
</dbReference>
<proteinExistence type="predicted"/>
<keyword evidence="2" id="KW-1185">Reference proteome</keyword>
<accession>A0A5C8P6R1</accession>
<evidence type="ECO:0000313" key="1">
    <source>
        <dbReference type="EMBL" id="TXL69178.1"/>
    </source>
</evidence>
<evidence type="ECO:0000313" key="2">
    <source>
        <dbReference type="Proteomes" id="UP000321638"/>
    </source>
</evidence>
<comment type="caution">
    <text evidence="1">The sequence shown here is derived from an EMBL/GenBank/DDBJ whole genome shotgun (WGS) entry which is preliminary data.</text>
</comment>
<dbReference type="OrthoDB" id="9815695at2"/>
<dbReference type="Pfam" id="PF11011">
    <property type="entry name" value="DUF2849"/>
    <property type="match status" value="1"/>
</dbReference>
<gene>
    <name evidence="1" type="ORF">FHP25_40110</name>
</gene>
<name>A0A5C8P6R1_9HYPH</name>
<dbReference type="EMBL" id="VDUZ01000098">
    <property type="protein sequence ID" value="TXL69178.1"/>
    <property type="molecule type" value="Genomic_DNA"/>
</dbReference>
<organism evidence="1 2">
    <name type="scientific">Vineibacter terrae</name>
    <dbReference type="NCBI Taxonomy" id="2586908"/>
    <lineage>
        <taxon>Bacteria</taxon>
        <taxon>Pseudomonadati</taxon>
        <taxon>Pseudomonadota</taxon>
        <taxon>Alphaproteobacteria</taxon>
        <taxon>Hyphomicrobiales</taxon>
        <taxon>Vineibacter</taxon>
    </lineage>
</organism>
<protein>
    <submittedName>
        <fullName evidence="1">DUF2849 domain-containing protein</fullName>
    </submittedName>
</protein>
<dbReference type="Proteomes" id="UP000321638">
    <property type="component" value="Unassembled WGS sequence"/>
</dbReference>
<reference evidence="1 2" key="1">
    <citation type="submission" date="2019-06" db="EMBL/GenBank/DDBJ databases">
        <title>New taxonomy in bacterial strain CC-CFT640, isolated from vineyard.</title>
        <authorList>
            <person name="Lin S.-Y."/>
            <person name="Tsai C.-F."/>
            <person name="Young C.-C."/>
        </authorList>
    </citation>
    <scope>NUCLEOTIDE SEQUENCE [LARGE SCALE GENOMIC DNA]</scope>
    <source>
        <strain evidence="1 2">CC-CFT640</strain>
    </source>
</reference>
<dbReference type="AlphaFoldDB" id="A0A5C8P6R1"/>
<dbReference type="RefSeq" id="WP_147852641.1">
    <property type="nucleotide sequence ID" value="NZ_VDUZ01000098.1"/>
</dbReference>